<comment type="catalytic activity">
    <reaction evidence="7">
        <text>Endonucleolytic cleavage of RNA, removing 5'-extranucleotides from tRNA precursor.</text>
        <dbReference type="EC" id="3.1.26.5"/>
    </reaction>
</comment>
<dbReference type="SUPFAM" id="SSF54211">
    <property type="entry name" value="Ribosomal protein S5 domain 2-like"/>
    <property type="match status" value="1"/>
</dbReference>
<keyword evidence="6 7" id="KW-0694">RNA-binding</keyword>
<dbReference type="HAMAP" id="MF_00227">
    <property type="entry name" value="RNase_P"/>
    <property type="match status" value="1"/>
</dbReference>
<dbReference type="EC" id="3.1.26.5" evidence="7"/>
<evidence type="ECO:0000256" key="1">
    <source>
        <dbReference type="ARBA" id="ARBA00002663"/>
    </source>
</evidence>
<evidence type="ECO:0000256" key="3">
    <source>
        <dbReference type="ARBA" id="ARBA00022722"/>
    </source>
</evidence>
<evidence type="ECO:0000256" key="6">
    <source>
        <dbReference type="ARBA" id="ARBA00022884"/>
    </source>
</evidence>
<comment type="caution">
    <text evidence="8">The sequence shown here is derived from an EMBL/GenBank/DDBJ whole genome shotgun (WGS) entry which is preliminary data.</text>
</comment>
<keyword evidence="3 7" id="KW-0540">Nuclease</keyword>
<dbReference type="Gene3D" id="3.30.230.10">
    <property type="match status" value="1"/>
</dbReference>
<dbReference type="EMBL" id="JADYTN010000009">
    <property type="protein sequence ID" value="MCF2563587.1"/>
    <property type="molecule type" value="Genomic_DNA"/>
</dbReference>
<keyword evidence="4 7" id="KW-0255">Endonuclease</keyword>
<organism evidence="8 9">
    <name type="scientific">Xylanibacter brevis</name>
    <dbReference type="NCBI Taxonomy" id="83231"/>
    <lineage>
        <taxon>Bacteria</taxon>
        <taxon>Pseudomonadati</taxon>
        <taxon>Bacteroidota</taxon>
        <taxon>Bacteroidia</taxon>
        <taxon>Bacteroidales</taxon>
        <taxon>Prevotellaceae</taxon>
        <taxon>Xylanibacter</taxon>
    </lineage>
</organism>
<dbReference type="RefSeq" id="WP_094390947.1">
    <property type="nucleotide sequence ID" value="NZ_JADYTN010000009.1"/>
</dbReference>
<gene>
    <name evidence="7" type="primary">rnpA</name>
    <name evidence="8" type="ORF">I6E12_05620</name>
</gene>
<protein>
    <recommendedName>
        <fullName evidence="7">Ribonuclease P protein component</fullName>
        <shortName evidence="7">RNase P protein</shortName>
        <shortName evidence="7">RNaseP protein</shortName>
        <ecNumber evidence="7">3.1.26.5</ecNumber>
    </recommendedName>
    <alternativeName>
        <fullName evidence="7">Protein C5</fullName>
    </alternativeName>
</protein>
<evidence type="ECO:0000256" key="5">
    <source>
        <dbReference type="ARBA" id="ARBA00022801"/>
    </source>
</evidence>
<reference evidence="8 9" key="1">
    <citation type="submission" date="2020-12" db="EMBL/GenBank/DDBJ databases">
        <title>Whole genome sequences of gut porcine anaerobes.</title>
        <authorList>
            <person name="Kubasova T."/>
            <person name="Jahodarova E."/>
            <person name="Rychlik I."/>
        </authorList>
    </citation>
    <scope>NUCLEOTIDE SEQUENCE [LARGE SCALE GENOMIC DNA]</scope>
    <source>
        <strain evidence="8 9">An925</strain>
    </source>
</reference>
<keyword evidence="5 7" id="KW-0378">Hydrolase</keyword>
<evidence type="ECO:0000256" key="2">
    <source>
        <dbReference type="ARBA" id="ARBA00022694"/>
    </source>
</evidence>
<keyword evidence="2 7" id="KW-0819">tRNA processing</keyword>
<dbReference type="InterPro" id="IPR000100">
    <property type="entry name" value="RNase_P"/>
</dbReference>
<sequence>MATHTLNKQERLCGLRLTEQLFDRAGSRSVASFPIRAVWRETERHEGEPPVKVLMSVSKRHFKRAVKRNRVKRQLREAYRLNKQIIVEAVEQQSGRALMVGFVWLADELFPSEVVAEKINKLLNRIAEKL</sequence>
<dbReference type="Proteomes" id="UP001200470">
    <property type="component" value="Unassembled WGS sequence"/>
</dbReference>
<keyword evidence="9" id="KW-1185">Reference proteome</keyword>
<dbReference type="InterPro" id="IPR020568">
    <property type="entry name" value="Ribosomal_Su5_D2-typ_SF"/>
</dbReference>
<evidence type="ECO:0000256" key="4">
    <source>
        <dbReference type="ARBA" id="ARBA00022759"/>
    </source>
</evidence>
<comment type="similarity">
    <text evidence="7">Belongs to the RnpA family.</text>
</comment>
<dbReference type="Pfam" id="PF00825">
    <property type="entry name" value="Ribonuclease_P"/>
    <property type="match status" value="1"/>
</dbReference>
<dbReference type="InterPro" id="IPR020539">
    <property type="entry name" value="RNase_P_CS"/>
</dbReference>
<comment type="subunit">
    <text evidence="7">Consists of a catalytic RNA component (M1 or rnpB) and a protein subunit.</text>
</comment>
<evidence type="ECO:0000313" key="9">
    <source>
        <dbReference type="Proteomes" id="UP001200470"/>
    </source>
</evidence>
<proteinExistence type="inferred from homology"/>
<accession>A0ABS9CER2</accession>
<evidence type="ECO:0000313" key="8">
    <source>
        <dbReference type="EMBL" id="MCF2563587.1"/>
    </source>
</evidence>
<comment type="function">
    <text evidence="1 7">RNaseP catalyzes the removal of the 5'-leader sequence from pre-tRNA to produce the mature 5'-terminus. It can also cleave other RNA substrates such as 4.5S RNA. The protein component plays an auxiliary but essential role in vivo by binding to the 5'-leader sequence and broadening the substrate specificity of the ribozyme.</text>
</comment>
<name>A0ABS9CER2_9BACT</name>
<dbReference type="InterPro" id="IPR014721">
    <property type="entry name" value="Ribsml_uS5_D2-typ_fold_subgr"/>
</dbReference>
<dbReference type="PROSITE" id="PS00648">
    <property type="entry name" value="RIBONUCLEASE_P"/>
    <property type="match status" value="1"/>
</dbReference>
<evidence type="ECO:0000256" key="7">
    <source>
        <dbReference type="HAMAP-Rule" id="MF_00227"/>
    </source>
</evidence>